<accession>A0ABQ2XAW0</accession>
<dbReference type="Proteomes" id="UP000617743">
    <property type="component" value="Unassembled WGS sequence"/>
</dbReference>
<evidence type="ECO:0000256" key="2">
    <source>
        <dbReference type="SAM" id="Phobius"/>
    </source>
</evidence>
<feature type="compositionally biased region" description="Polar residues" evidence="1">
    <location>
        <begin position="12"/>
        <end position="26"/>
    </location>
</feature>
<protein>
    <submittedName>
        <fullName evidence="3">Uncharacterized protein</fullName>
    </submittedName>
</protein>
<reference evidence="4" key="1">
    <citation type="journal article" date="2019" name="Int. J. Syst. Evol. Microbiol.">
        <title>The Global Catalogue of Microorganisms (GCM) 10K type strain sequencing project: providing services to taxonomists for standard genome sequencing and annotation.</title>
        <authorList>
            <consortium name="The Broad Institute Genomics Platform"/>
            <consortium name="The Broad Institute Genome Sequencing Center for Infectious Disease"/>
            <person name="Wu L."/>
            <person name="Ma J."/>
        </authorList>
    </citation>
    <scope>NUCLEOTIDE SEQUENCE [LARGE SCALE GENOMIC DNA]</scope>
    <source>
        <strain evidence="4">JCM 4866</strain>
    </source>
</reference>
<gene>
    <name evidence="3" type="ORF">GCM10010383_41450</name>
</gene>
<feature type="transmembrane region" description="Helical" evidence="2">
    <location>
        <begin position="47"/>
        <end position="69"/>
    </location>
</feature>
<evidence type="ECO:0000256" key="1">
    <source>
        <dbReference type="SAM" id="MobiDB-lite"/>
    </source>
</evidence>
<keyword evidence="2" id="KW-0812">Transmembrane</keyword>
<keyword evidence="2" id="KW-1133">Transmembrane helix</keyword>
<keyword evidence="2" id="KW-0472">Membrane</keyword>
<evidence type="ECO:0000313" key="4">
    <source>
        <dbReference type="Proteomes" id="UP000617743"/>
    </source>
</evidence>
<comment type="caution">
    <text evidence="3">The sequence shown here is derived from an EMBL/GenBank/DDBJ whole genome shotgun (WGS) entry which is preliminary data.</text>
</comment>
<proteinExistence type="predicted"/>
<evidence type="ECO:0000313" key="3">
    <source>
        <dbReference type="EMBL" id="GGX07081.1"/>
    </source>
</evidence>
<feature type="region of interest" description="Disordered" evidence="1">
    <location>
        <begin position="1"/>
        <end position="26"/>
    </location>
</feature>
<organism evidence="3 4">
    <name type="scientific">Streptomyces lomondensis</name>
    <dbReference type="NCBI Taxonomy" id="68229"/>
    <lineage>
        <taxon>Bacteria</taxon>
        <taxon>Bacillati</taxon>
        <taxon>Actinomycetota</taxon>
        <taxon>Actinomycetes</taxon>
        <taxon>Kitasatosporales</taxon>
        <taxon>Streptomycetaceae</taxon>
        <taxon>Streptomyces</taxon>
    </lineage>
</organism>
<feature type="region of interest" description="Disordered" evidence="1">
    <location>
        <begin position="87"/>
        <end position="114"/>
    </location>
</feature>
<sequence length="202" mass="21500">MPKVDPWPSRDGASSGTTAHPPGTMTTARTEQLGTAENIDSTAEGQIVKYVGGGGLLALVIGLLLVLAFKSSQTRPNFVWVQGVSGGSRATTGHAPARHGSGRQTARAWNLGGDSDVGRVHETRDFLNSTVDGGYRVRHGNGRRGKKAEERDDSECVTAVRDMNFFRNDGSCPQPARICVPGSLRHPNECGESILYSRLANG</sequence>
<dbReference type="EMBL" id="BMWC01000005">
    <property type="protein sequence ID" value="GGX07081.1"/>
    <property type="molecule type" value="Genomic_DNA"/>
</dbReference>
<dbReference type="RefSeq" id="WP_190051863.1">
    <property type="nucleotide sequence ID" value="NZ_BMWC01000005.1"/>
</dbReference>
<keyword evidence="4" id="KW-1185">Reference proteome</keyword>
<name>A0ABQ2XAW0_9ACTN</name>